<organism evidence="1 2">
    <name type="scientific">Actinomadura rugatobispora</name>
    <dbReference type="NCBI Taxonomy" id="1994"/>
    <lineage>
        <taxon>Bacteria</taxon>
        <taxon>Bacillati</taxon>
        <taxon>Actinomycetota</taxon>
        <taxon>Actinomycetes</taxon>
        <taxon>Streptosporangiales</taxon>
        <taxon>Thermomonosporaceae</taxon>
        <taxon>Actinomadura</taxon>
    </lineage>
</organism>
<dbReference type="RefSeq" id="WP_378280301.1">
    <property type="nucleotide sequence ID" value="NZ_JBHSON010000004.1"/>
</dbReference>
<comment type="caution">
    <text evidence="1">The sequence shown here is derived from an EMBL/GenBank/DDBJ whole genome shotgun (WGS) entry which is preliminary data.</text>
</comment>
<evidence type="ECO:0000313" key="2">
    <source>
        <dbReference type="Proteomes" id="UP001596074"/>
    </source>
</evidence>
<reference evidence="2" key="1">
    <citation type="journal article" date="2019" name="Int. J. Syst. Evol. Microbiol.">
        <title>The Global Catalogue of Microorganisms (GCM) 10K type strain sequencing project: providing services to taxonomists for standard genome sequencing and annotation.</title>
        <authorList>
            <consortium name="The Broad Institute Genomics Platform"/>
            <consortium name="The Broad Institute Genome Sequencing Center for Infectious Disease"/>
            <person name="Wu L."/>
            <person name="Ma J."/>
        </authorList>
    </citation>
    <scope>NUCLEOTIDE SEQUENCE [LARGE SCALE GENOMIC DNA]</scope>
    <source>
        <strain evidence="2">KCTC 42087</strain>
    </source>
</reference>
<accession>A0ABW0ZNL0</accession>
<dbReference type="EMBL" id="JBHSON010000004">
    <property type="protein sequence ID" value="MFC5744811.1"/>
    <property type="molecule type" value="Genomic_DNA"/>
</dbReference>
<proteinExistence type="predicted"/>
<evidence type="ECO:0000313" key="1">
    <source>
        <dbReference type="EMBL" id="MFC5744811.1"/>
    </source>
</evidence>
<gene>
    <name evidence="1" type="ORF">ACFPZN_04200</name>
</gene>
<name>A0ABW0ZNL0_9ACTN</name>
<protein>
    <submittedName>
        <fullName evidence="1">DUF6573 family protein</fullName>
    </submittedName>
</protein>
<sequence>MTDDTTRIYGTPIDTHTRAEAIAAGDLIQAPDALTHDAKFRAPVTLTRAAWADCVAWTDDDHARTGAIQDEDGRLWDVLWMAARAVRGLSSDAATACFKVYRVARDARPGPDGDIEPTPVYLIATLLPDGITISLPGED</sequence>
<dbReference type="Proteomes" id="UP001596074">
    <property type="component" value="Unassembled WGS sequence"/>
</dbReference>
<keyword evidence="2" id="KW-1185">Reference proteome</keyword>